<dbReference type="AlphaFoldDB" id="A0A1I6XSH4"/>
<dbReference type="OrthoDB" id="1467252at2"/>
<name>A0A1I6XSH4_9FLAO</name>
<dbReference type="Proteomes" id="UP000236454">
    <property type="component" value="Unassembled WGS sequence"/>
</dbReference>
<reference evidence="1 2" key="1">
    <citation type="submission" date="2016-10" db="EMBL/GenBank/DDBJ databases">
        <authorList>
            <person name="de Groot N.N."/>
        </authorList>
    </citation>
    <scope>NUCLEOTIDE SEQUENCE [LARGE SCALE GENOMIC DNA]</scope>
    <source>
        <strain evidence="1 2">CGMCC 1.7005</strain>
    </source>
</reference>
<dbReference type="RefSeq" id="WP_090245763.1">
    <property type="nucleotide sequence ID" value="NZ_FPAS01000001.1"/>
</dbReference>
<proteinExistence type="predicted"/>
<protein>
    <submittedName>
        <fullName evidence="1">Uncharacterized protein</fullName>
    </submittedName>
</protein>
<dbReference type="EMBL" id="FPAS01000001">
    <property type="protein sequence ID" value="SFT41016.1"/>
    <property type="molecule type" value="Genomic_DNA"/>
</dbReference>
<accession>A0A1I6XSH4</accession>
<evidence type="ECO:0000313" key="2">
    <source>
        <dbReference type="Proteomes" id="UP000236454"/>
    </source>
</evidence>
<sequence>MKLKAHFYLLNIDFSPEYAAAHHNGEESENNIKYEWEDAMSLKNEIVALDVFEGEYPLQGELPNGEAFNEAVPNMTLFEALGDDQSKTYFAVSTSIIDHYTIEDEEDKKVLKVYLKDYEPLANPIPGVYIASQDYPTKLILEYA</sequence>
<evidence type="ECO:0000313" key="1">
    <source>
        <dbReference type="EMBL" id="SFT41016.1"/>
    </source>
</evidence>
<gene>
    <name evidence="1" type="ORF">SAMN05216474_0406</name>
</gene>
<keyword evidence="2" id="KW-1185">Reference proteome</keyword>
<organism evidence="1 2">
    <name type="scientific">Lishizhenia tianjinensis</name>
    <dbReference type="NCBI Taxonomy" id="477690"/>
    <lineage>
        <taxon>Bacteria</taxon>
        <taxon>Pseudomonadati</taxon>
        <taxon>Bacteroidota</taxon>
        <taxon>Flavobacteriia</taxon>
        <taxon>Flavobacteriales</taxon>
        <taxon>Crocinitomicaceae</taxon>
        <taxon>Lishizhenia</taxon>
    </lineage>
</organism>
<dbReference type="STRING" id="477690.SAMN05216474_0406"/>